<reference evidence="18 19" key="1">
    <citation type="submission" date="2019-03" db="EMBL/GenBank/DDBJ databases">
        <title>Sequencing 25 genomes of Wallemia mellicola.</title>
        <authorList>
            <person name="Gostincar C."/>
        </authorList>
    </citation>
    <scope>NUCLEOTIDE SEQUENCE [LARGE SCALE GENOMIC DNA]</scope>
    <source>
        <strain evidence="18 19">EXF-8738</strain>
    </source>
</reference>
<evidence type="ECO:0000256" key="4">
    <source>
        <dbReference type="ARBA" id="ARBA00009295"/>
    </source>
</evidence>
<dbReference type="SMART" id="SM01117">
    <property type="entry name" value="Cyt-b5"/>
    <property type="match status" value="1"/>
</dbReference>
<comment type="subcellular location">
    <subcellularLocation>
        <location evidence="1">Membrane</location>
        <topology evidence="1">Multi-pass membrane protein</topology>
    </subcellularLocation>
</comment>
<keyword evidence="11 16" id="KW-1133">Transmembrane helix</keyword>
<dbReference type="EC" id="1.14.19.18" evidence="5"/>
<dbReference type="PROSITE" id="PS50255">
    <property type="entry name" value="CYTOCHROME_B5_2"/>
    <property type="match status" value="1"/>
</dbReference>
<comment type="similarity">
    <text evidence="4">Belongs to the fatty acid desaturase type 1 family.</text>
</comment>
<evidence type="ECO:0000256" key="14">
    <source>
        <dbReference type="ARBA" id="ARBA00023098"/>
    </source>
</evidence>
<proteinExistence type="inferred from homology"/>
<evidence type="ECO:0000259" key="17">
    <source>
        <dbReference type="PROSITE" id="PS50255"/>
    </source>
</evidence>
<dbReference type="InterPro" id="IPR001199">
    <property type="entry name" value="Cyt_B5-like_heme/steroid-bd"/>
</dbReference>
<evidence type="ECO:0000256" key="16">
    <source>
        <dbReference type="SAM" id="Phobius"/>
    </source>
</evidence>
<evidence type="ECO:0000256" key="1">
    <source>
        <dbReference type="ARBA" id="ARBA00004141"/>
    </source>
</evidence>
<keyword evidence="8 16" id="KW-0812">Transmembrane</keyword>
<dbReference type="GO" id="GO:0016717">
    <property type="term" value="F:oxidoreductase activity, acting on paired donors, with oxidation of a pair of donors resulting in the reduction of molecular oxygen to two molecules of water"/>
    <property type="evidence" value="ECO:0007669"/>
    <property type="project" value="TreeGrafter"/>
</dbReference>
<dbReference type="InterPro" id="IPR005804">
    <property type="entry name" value="FA_desaturase_dom"/>
</dbReference>
<keyword evidence="12" id="KW-0560">Oxidoreductase</keyword>
<organism evidence="18 19">
    <name type="scientific">Wallemia mellicola</name>
    <dbReference type="NCBI Taxonomy" id="1708541"/>
    <lineage>
        <taxon>Eukaryota</taxon>
        <taxon>Fungi</taxon>
        <taxon>Dikarya</taxon>
        <taxon>Basidiomycota</taxon>
        <taxon>Wallemiomycotina</taxon>
        <taxon>Wallemiomycetes</taxon>
        <taxon>Wallemiales</taxon>
        <taxon>Wallemiaceae</taxon>
        <taxon>Wallemia</taxon>
    </lineage>
</organism>
<dbReference type="PIRSF" id="PIRSF015921">
    <property type="entry name" value="FA_sphinglp_des"/>
    <property type="match status" value="1"/>
</dbReference>
<evidence type="ECO:0000256" key="2">
    <source>
        <dbReference type="ARBA" id="ARBA00004760"/>
    </source>
</evidence>
<dbReference type="Pfam" id="PF00173">
    <property type="entry name" value="Cyt-b5"/>
    <property type="match status" value="1"/>
</dbReference>
<dbReference type="AlphaFoldDB" id="A0A4T0N8B0"/>
<dbReference type="InterPro" id="IPR012171">
    <property type="entry name" value="Fatty_acid_desaturase"/>
</dbReference>
<keyword evidence="10" id="KW-0746">Sphingolipid metabolism</keyword>
<dbReference type="GO" id="GO:0006665">
    <property type="term" value="P:sphingolipid metabolic process"/>
    <property type="evidence" value="ECO:0007669"/>
    <property type="project" value="UniProtKB-UniPathway"/>
</dbReference>
<dbReference type="InterPro" id="IPR036400">
    <property type="entry name" value="Cyt_B5-like_heme/steroid_sf"/>
</dbReference>
<evidence type="ECO:0000256" key="15">
    <source>
        <dbReference type="ARBA" id="ARBA00023136"/>
    </source>
</evidence>
<evidence type="ECO:0000256" key="8">
    <source>
        <dbReference type="ARBA" id="ARBA00022692"/>
    </source>
</evidence>
<evidence type="ECO:0000256" key="12">
    <source>
        <dbReference type="ARBA" id="ARBA00023002"/>
    </source>
</evidence>
<dbReference type="GO" id="GO:0016020">
    <property type="term" value="C:membrane"/>
    <property type="evidence" value="ECO:0007669"/>
    <property type="project" value="UniProtKB-SubCell"/>
</dbReference>
<keyword evidence="9" id="KW-0479">Metal-binding</keyword>
<sequence length="533" mass="61278">MKTFTRNAVAEHILQGQILVIYKSKVLRLNSWIDKHPGGDLAILHFVGRDATDEISAYHDDATIEKLLPRFIVGQLDESDSEPFYPLIPPVQLGWRGDKREGHTTQAIGRFNGSGNNTVDKEIEPHLPKSKFANIPLTMQELEPPTPTDESLDIKRQFKISQNYHKLHAEVKRRGLYTIQSDAYLYECIRYTALLVIFALLYFKLEWKVLAAIPLGLFWHQITFVVHDAGHCEIWGSQKTDKTLACFIASYIGGLSANWWCDNHDIHHIVTNHPEHDPDIQHIPFFAISTKFFNSMWSTYYRRVMEFDAFAKLVLPIQWVSKLLPAFVIDNYRHNLYYIVMSVARFNLFALSYIYLLTKSKNDWYRNFEIVGVSVFWTWYGSLISHIPSHFGKFAFLLLSNVAASPVHVQIVLSHFARSTDDLGLTESFAHRQLRTTMDVACPWYLDFLHGGLHMQVSHHLFPRIPRHNLREVRDMVAKFAAENNLEYAEHGFVAGNGQVLDVLRNVGEQVKFVSKVAASEASQKMHKTAVVQ</sequence>
<dbReference type="Pfam" id="PF00487">
    <property type="entry name" value="FA_desaturase"/>
    <property type="match status" value="1"/>
</dbReference>
<keyword evidence="14" id="KW-0443">Lipid metabolism</keyword>
<evidence type="ECO:0000256" key="7">
    <source>
        <dbReference type="ARBA" id="ARBA00022617"/>
    </source>
</evidence>
<dbReference type="Gene3D" id="3.10.120.10">
    <property type="entry name" value="Cytochrome b5-like heme/steroid binding domain"/>
    <property type="match status" value="1"/>
</dbReference>
<gene>
    <name evidence="18" type="ORF">E3Q10_03038</name>
</gene>
<feature type="transmembrane region" description="Helical" evidence="16">
    <location>
        <begin position="335"/>
        <end position="356"/>
    </location>
</feature>
<evidence type="ECO:0000256" key="9">
    <source>
        <dbReference type="ARBA" id="ARBA00022723"/>
    </source>
</evidence>
<dbReference type="EMBL" id="SPRO01000036">
    <property type="protein sequence ID" value="TIC28604.1"/>
    <property type="molecule type" value="Genomic_DNA"/>
</dbReference>
<comment type="pathway">
    <text evidence="2">Lipid metabolism; sphingolipid metabolism.</text>
</comment>
<keyword evidence="7" id="KW-0349">Heme</keyword>
<feature type="domain" description="Cytochrome b5 heme-binding" evidence="17">
    <location>
        <begin position="1"/>
        <end position="77"/>
    </location>
</feature>
<evidence type="ECO:0000256" key="11">
    <source>
        <dbReference type="ARBA" id="ARBA00022989"/>
    </source>
</evidence>
<name>A0A4T0N8B0_9BASI</name>
<evidence type="ECO:0000256" key="3">
    <source>
        <dbReference type="ARBA" id="ARBA00004991"/>
    </source>
</evidence>
<dbReference type="Proteomes" id="UP000305647">
    <property type="component" value="Unassembled WGS sequence"/>
</dbReference>
<dbReference type="UniPathway" id="UPA00222"/>
<dbReference type="CDD" id="cd03506">
    <property type="entry name" value="Delta6-FADS-like"/>
    <property type="match status" value="1"/>
</dbReference>
<comment type="caution">
    <text evidence="18">The sequence shown here is derived from an EMBL/GenBank/DDBJ whole genome shotgun (WGS) entry which is preliminary data.</text>
</comment>
<evidence type="ECO:0000256" key="13">
    <source>
        <dbReference type="ARBA" id="ARBA00023004"/>
    </source>
</evidence>
<evidence type="ECO:0000313" key="19">
    <source>
        <dbReference type="Proteomes" id="UP000305647"/>
    </source>
</evidence>
<accession>A0A4T0N8B0</accession>
<keyword evidence="15 16" id="KW-0472">Membrane</keyword>
<evidence type="ECO:0000256" key="6">
    <source>
        <dbReference type="ARBA" id="ARBA00016939"/>
    </source>
</evidence>
<comment type="pathway">
    <text evidence="3">Sphingolipid metabolism.</text>
</comment>
<dbReference type="PANTHER" id="PTHR19353:SF30">
    <property type="entry name" value="DELTA 8-(E)-SPHINGOLIPID DESATURASE"/>
    <property type="match status" value="1"/>
</dbReference>
<evidence type="ECO:0000256" key="10">
    <source>
        <dbReference type="ARBA" id="ARBA00022919"/>
    </source>
</evidence>
<evidence type="ECO:0000313" key="18">
    <source>
        <dbReference type="EMBL" id="TIC28604.1"/>
    </source>
</evidence>
<dbReference type="SUPFAM" id="SSF55856">
    <property type="entry name" value="Cytochrome b5-like heme/steroid binding domain"/>
    <property type="match status" value="1"/>
</dbReference>
<keyword evidence="13" id="KW-0408">Iron</keyword>
<feature type="transmembrane region" description="Helical" evidence="16">
    <location>
        <begin position="368"/>
        <end position="388"/>
    </location>
</feature>
<dbReference type="GO" id="GO:0046872">
    <property type="term" value="F:metal ion binding"/>
    <property type="evidence" value="ECO:0007669"/>
    <property type="project" value="UniProtKB-KW"/>
</dbReference>
<evidence type="ECO:0000256" key="5">
    <source>
        <dbReference type="ARBA" id="ARBA00012019"/>
    </source>
</evidence>
<protein>
    <recommendedName>
        <fullName evidence="6">Delta 8-(E)-sphingolipid desaturase</fullName>
        <ecNumber evidence="5">1.14.19.18</ecNumber>
    </recommendedName>
</protein>
<dbReference type="PANTHER" id="PTHR19353">
    <property type="entry name" value="FATTY ACID DESATURASE 2"/>
    <property type="match status" value="1"/>
</dbReference>